<dbReference type="Proteomes" id="UP001596317">
    <property type="component" value="Unassembled WGS sequence"/>
</dbReference>
<evidence type="ECO:0000256" key="1">
    <source>
        <dbReference type="SAM" id="MobiDB-lite"/>
    </source>
</evidence>
<sequence>MKRAARWSLLAALSLGTAGAQDLKAYAALASNLDGAVTARAQSPQAALNRLDAAQSALDTLAPTLRNQQIVRGLTDALSGARGALARTPAELEAQVLLARGLMRKALYDQTLAALSAAPDNSDAQLQVLAREFGLGAASQTLAQDARAGRLERTAWQLQRAAAAKVVSALQATRAEQTTASYVNLARATGWFTTVQDATGVGTLRVSQFGDALRQLTAGDTAALATSLSTLRQGAAALNRSLATPPASSGAGTGAAAGSPPPPRPRAPRRPPPHPPRPRHPNPARSRLRRPQPARRAPWPPRTPNWAAPRRRLATATRRRRARP</sequence>
<organism evidence="3 4">
    <name type="scientific">Deinococcus multiflagellatus</name>
    <dbReference type="NCBI Taxonomy" id="1656887"/>
    <lineage>
        <taxon>Bacteria</taxon>
        <taxon>Thermotogati</taxon>
        <taxon>Deinococcota</taxon>
        <taxon>Deinococci</taxon>
        <taxon>Deinococcales</taxon>
        <taxon>Deinococcaceae</taxon>
        <taxon>Deinococcus</taxon>
    </lineage>
</organism>
<dbReference type="RefSeq" id="WP_380056947.1">
    <property type="nucleotide sequence ID" value="NZ_JBHSWB010000001.1"/>
</dbReference>
<feature type="signal peptide" evidence="2">
    <location>
        <begin position="1"/>
        <end position="20"/>
    </location>
</feature>
<protein>
    <submittedName>
        <fullName evidence="3">Uncharacterized protein</fullName>
    </submittedName>
</protein>
<accession>A0ABW1ZM13</accession>
<feature type="compositionally biased region" description="Basic residues" evidence="1">
    <location>
        <begin position="266"/>
        <end position="293"/>
    </location>
</feature>
<proteinExistence type="predicted"/>
<feature type="compositionally biased region" description="Basic residues" evidence="1">
    <location>
        <begin position="309"/>
        <end position="324"/>
    </location>
</feature>
<feature type="region of interest" description="Disordered" evidence="1">
    <location>
        <begin position="242"/>
        <end position="324"/>
    </location>
</feature>
<reference evidence="4" key="1">
    <citation type="journal article" date="2019" name="Int. J. Syst. Evol. Microbiol.">
        <title>The Global Catalogue of Microorganisms (GCM) 10K type strain sequencing project: providing services to taxonomists for standard genome sequencing and annotation.</title>
        <authorList>
            <consortium name="The Broad Institute Genomics Platform"/>
            <consortium name="The Broad Institute Genome Sequencing Center for Infectious Disease"/>
            <person name="Wu L."/>
            <person name="Ma J."/>
        </authorList>
    </citation>
    <scope>NUCLEOTIDE SEQUENCE [LARGE SCALE GENOMIC DNA]</scope>
    <source>
        <strain evidence="4">CCUG 63830</strain>
    </source>
</reference>
<name>A0ABW1ZM13_9DEIO</name>
<feature type="chain" id="PRO_5045142692" evidence="2">
    <location>
        <begin position="21"/>
        <end position="324"/>
    </location>
</feature>
<keyword evidence="4" id="KW-1185">Reference proteome</keyword>
<evidence type="ECO:0000256" key="2">
    <source>
        <dbReference type="SAM" id="SignalP"/>
    </source>
</evidence>
<feature type="compositionally biased region" description="Low complexity" evidence="1">
    <location>
        <begin position="243"/>
        <end position="258"/>
    </location>
</feature>
<dbReference type="EMBL" id="JBHSWB010000001">
    <property type="protein sequence ID" value="MFC6661460.1"/>
    <property type="molecule type" value="Genomic_DNA"/>
</dbReference>
<keyword evidence="2" id="KW-0732">Signal</keyword>
<comment type="caution">
    <text evidence="3">The sequence shown here is derived from an EMBL/GenBank/DDBJ whole genome shotgun (WGS) entry which is preliminary data.</text>
</comment>
<gene>
    <name evidence="3" type="ORF">ACFP90_14740</name>
</gene>
<evidence type="ECO:0000313" key="3">
    <source>
        <dbReference type="EMBL" id="MFC6661460.1"/>
    </source>
</evidence>
<evidence type="ECO:0000313" key="4">
    <source>
        <dbReference type="Proteomes" id="UP001596317"/>
    </source>
</evidence>